<dbReference type="EMBL" id="JBHUGZ010000007">
    <property type="protein sequence ID" value="MFD1983227.1"/>
    <property type="molecule type" value="Genomic_DNA"/>
</dbReference>
<accession>A0ABW4UAV2</accession>
<keyword evidence="2" id="KW-1185">Reference proteome</keyword>
<protein>
    <submittedName>
        <fullName evidence="1">Uncharacterized protein</fullName>
    </submittedName>
</protein>
<reference evidence="2" key="1">
    <citation type="journal article" date="2019" name="Int. J. Syst. Evol. Microbiol.">
        <title>The Global Catalogue of Microorganisms (GCM) 10K type strain sequencing project: providing services to taxonomists for standard genome sequencing and annotation.</title>
        <authorList>
            <consortium name="The Broad Institute Genomics Platform"/>
            <consortium name="The Broad Institute Genome Sequencing Center for Infectious Disease"/>
            <person name="Wu L."/>
            <person name="Ma J."/>
        </authorList>
    </citation>
    <scope>NUCLEOTIDE SEQUENCE [LARGE SCALE GENOMIC DNA]</scope>
    <source>
        <strain evidence="2">CGMCC 1.16225</strain>
    </source>
</reference>
<proteinExistence type="predicted"/>
<evidence type="ECO:0000313" key="2">
    <source>
        <dbReference type="Proteomes" id="UP001597405"/>
    </source>
</evidence>
<name>A0ABW4UAV2_9HYPH</name>
<organism evidence="1 2">
    <name type="scientific">Mesorhizobium newzealandense</name>
    <dbReference type="NCBI Taxonomy" id="1300302"/>
    <lineage>
        <taxon>Bacteria</taxon>
        <taxon>Pseudomonadati</taxon>
        <taxon>Pseudomonadota</taxon>
        <taxon>Alphaproteobacteria</taxon>
        <taxon>Hyphomicrobiales</taxon>
        <taxon>Phyllobacteriaceae</taxon>
        <taxon>Mesorhizobium</taxon>
    </lineage>
</organism>
<dbReference type="RefSeq" id="WP_379097283.1">
    <property type="nucleotide sequence ID" value="NZ_JBHUGZ010000007.1"/>
</dbReference>
<dbReference type="Proteomes" id="UP001597405">
    <property type="component" value="Unassembled WGS sequence"/>
</dbReference>
<gene>
    <name evidence="1" type="ORF">ACFSOZ_11160</name>
</gene>
<sequence>MQDKAVDPEMSAQFTLNIAELDPPRSAATNRPLGPKLQWGDYEIACGSEGVSASSSRYRLTADGLKIVADHSRVGKQFQKCNDGALVAPPNLQLDKAEGPVANSDEIDLSNSCIRTCSLQGELIVNDL</sequence>
<evidence type="ECO:0000313" key="1">
    <source>
        <dbReference type="EMBL" id="MFD1983227.1"/>
    </source>
</evidence>
<comment type="caution">
    <text evidence="1">The sequence shown here is derived from an EMBL/GenBank/DDBJ whole genome shotgun (WGS) entry which is preliminary data.</text>
</comment>